<evidence type="ECO:0000313" key="3">
    <source>
        <dbReference type="Proteomes" id="UP000176923"/>
    </source>
</evidence>
<accession>A0A1F5ZNI5</accession>
<dbReference type="AlphaFoldDB" id="A0A1F5ZNI5"/>
<dbReference type="Proteomes" id="UP000176923">
    <property type="component" value="Unassembled WGS sequence"/>
</dbReference>
<sequence>MNKYLPIVLIISVLLFGAAGFFYVSSQKKESVVYKITDSIPTPGSANESNSRIKTEITPPFPTEVILAAMIPLTIDFPKDGSTITSPKIQLTGKTVPRGEVFVNDAGTKADARGIFKVNLTLDEGDNYILVFANDEDGNYAQQEMTVTYEVK</sequence>
<dbReference type="Pfam" id="PF09136">
    <property type="entry name" value="Glucodextran_B"/>
    <property type="match status" value="1"/>
</dbReference>
<gene>
    <name evidence="2" type="ORF">A3D77_03370</name>
</gene>
<name>A0A1F5ZNI5_9BACT</name>
<dbReference type="Gene3D" id="2.60.40.10">
    <property type="entry name" value="Immunoglobulins"/>
    <property type="match status" value="1"/>
</dbReference>
<evidence type="ECO:0000256" key="1">
    <source>
        <dbReference type="SAM" id="Phobius"/>
    </source>
</evidence>
<protein>
    <recommendedName>
        <fullName evidence="4">Bacterial Ig-like domain-containing protein</fullName>
    </recommendedName>
</protein>
<reference evidence="2 3" key="1">
    <citation type="journal article" date="2016" name="Nat. Commun.">
        <title>Thousands of microbial genomes shed light on interconnected biogeochemical processes in an aquifer system.</title>
        <authorList>
            <person name="Anantharaman K."/>
            <person name="Brown C.T."/>
            <person name="Hug L.A."/>
            <person name="Sharon I."/>
            <person name="Castelle C.J."/>
            <person name="Probst A.J."/>
            <person name="Thomas B.C."/>
            <person name="Singh A."/>
            <person name="Wilkins M.J."/>
            <person name="Karaoz U."/>
            <person name="Brodie E.L."/>
            <person name="Williams K.H."/>
            <person name="Hubbard S.S."/>
            <person name="Banfield J.F."/>
        </authorList>
    </citation>
    <scope>NUCLEOTIDE SEQUENCE [LARGE SCALE GENOMIC DNA]</scope>
</reference>
<comment type="caution">
    <text evidence="2">The sequence shown here is derived from an EMBL/GenBank/DDBJ whole genome shotgun (WGS) entry which is preliminary data.</text>
</comment>
<evidence type="ECO:0008006" key="4">
    <source>
        <dbReference type="Google" id="ProtNLM"/>
    </source>
</evidence>
<evidence type="ECO:0000313" key="2">
    <source>
        <dbReference type="EMBL" id="OGG13998.1"/>
    </source>
</evidence>
<dbReference type="InterPro" id="IPR013783">
    <property type="entry name" value="Ig-like_fold"/>
</dbReference>
<dbReference type="STRING" id="1798382.A3D77_03370"/>
<keyword evidence="1" id="KW-0812">Transmembrane</keyword>
<keyword evidence="1" id="KW-1133">Transmembrane helix</keyword>
<keyword evidence="1" id="KW-0472">Membrane</keyword>
<dbReference type="EMBL" id="MFJL01000032">
    <property type="protein sequence ID" value="OGG13998.1"/>
    <property type="molecule type" value="Genomic_DNA"/>
</dbReference>
<feature type="transmembrane region" description="Helical" evidence="1">
    <location>
        <begin position="6"/>
        <end position="25"/>
    </location>
</feature>
<proteinExistence type="predicted"/>
<organism evidence="2 3">
    <name type="scientific">Candidatus Gottesmanbacteria bacterium RIFCSPHIGHO2_02_FULL_39_11</name>
    <dbReference type="NCBI Taxonomy" id="1798382"/>
    <lineage>
        <taxon>Bacteria</taxon>
        <taxon>Candidatus Gottesmaniibacteriota</taxon>
    </lineage>
</organism>